<evidence type="ECO:0000259" key="3">
    <source>
        <dbReference type="Pfam" id="PF13490"/>
    </source>
</evidence>
<dbReference type="Proteomes" id="UP000248555">
    <property type="component" value="Unassembled WGS sequence"/>
</dbReference>
<evidence type="ECO:0000256" key="1">
    <source>
        <dbReference type="ARBA" id="ARBA00024353"/>
    </source>
</evidence>
<keyword evidence="5" id="KW-1185">Reference proteome</keyword>
<dbReference type="RefSeq" id="WP_111646259.1">
    <property type="nucleotide sequence ID" value="NZ_QLMH01000019.1"/>
</dbReference>
<dbReference type="OrthoDB" id="9782842at2"/>
<comment type="caution">
    <text evidence="4">The sequence shown here is derived from an EMBL/GenBank/DDBJ whole genome shotgun (WGS) entry which is preliminary data.</text>
</comment>
<dbReference type="InterPro" id="IPR027383">
    <property type="entry name" value="Znf_put"/>
</dbReference>
<dbReference type="Gene3D" id="1.10.10.1320">
    <property type="entry name" value="Anti-sigma factor, zinc-finger domain"/>
    <property type="match status" value="1"/>
</dbReference>
<proteinExistence type="inferred from homology"/>
<accession>A0A327Y6K6</accession>
<dbReference type="AlphaFoldDB" id="A0A327Y6K6"/>
<comment type="similarity">
    <text evidence="1">Belongs to the zinc-associated anti-sigma factor (ZAS) superfamily. Anti-sigma-W factor family.</text>
</comment>
<dbReference type="InterPro" id="IPR041916">
    <property type="entry name" value="Anti_sigma_zinc_sf"/>
</dbReference>
<name>A0A327Y6K6_9BACL</name>
<reference evidence="4 5" key="1">
    <citation type="submission" date="2018-06" db="EMBL/GenBank/DDBJ databases">
        <title>Genomic Encyclopedia of Type Strains, Phase III (KMG-III): the genomes of soil and plant-associated and newly described type strains.</title>
        <authorList>
            <person name="Whitman W."/>
        </authorList>
    </citation>
    <scope>NUCLEOTIDE SEQUENCE [LARGE SCALE GENOMIC DNA]</scope>
    <source>
        <strain evidence="4 5">CGMCC 1.8979</strain>
    </source>
</reference>
<evidence type="ECO:0000313" key="5">
    <source>
        <dbReference type="Proteomes" id="UP000248555"/>
    </source>
</evidence>
<feature type="domain" description="Putative zinc-finger" evidence="3">
    <location>
        <begin position="10"/>
        <end position="38"/>
    </location>
</feature>
<sequence>MKKCPSNMIELMHNYLDEEISPEDELILREHLHECAKCSQHFNDLKKTVAFIQHSSHLVPSDDFTAKVMARLPKERKTVRLSRWLKKHPMITAASLFFALMMGSLFTTWNGEQQFSVSTKENVMIKGNTVIVPEGEVVNGDIVVRNGSIKIEGKVNGNVTVIHGEKHLASAGQVTGEIEEINEIFDWIWYNIKAVMKDTLKTFEPE</sequence>
<dbReference type="EMBL" id="QLMH01000019">
    <property type="protein sequence ID" value="RAK15646.1"/>
    <property type="molecule type" value="Genomic_DNA"/>
</dbReference>
<gene>
    <name evidence="4" type="ORF">B0I26_1196</name>
</gene>
<organism evidence="4 5">
    <name type="scientific">Paranoxybacillus vitaminiphilus</name>
    <dbReference type="NCBI Taxonomy" id="581036"/>
    <lineage>
        <taxon>Bacteria</taxon>
        <taxon>Bacillati</taxon>
        <taxon>Bacillota</taxon>
        <taxon>Bacilli</taxon>
        <taxon>Bacillales</taxon>
        <taxon>Anoxybacillaceae</taxon>
        <taxon>Paranoxybacillus</taxon>
    </lineage>
</organism>
<protein>
    <recommendedName>
        <fullName evidence="2">Anti-sigma-W factor RsiW</fullName>
    </recommendedName>
</protein>
<evidence type="ECO:0000256" key="2">
    <source>
        <dbReference type="ARBA" id="ARBA00024438"/>
    </source>
</evidence>
<evidence type="ECO:0000313" key="4">
    <source>
        <dbReference type="EMBL" id="RAK15646.1"/>
    </source>
</evidence>
<dbReference type="Pfam" id="PF13490">
    <property type="entry name" value="zf-HC2"/>
    <property type="match status" value="1"/>
</dbReference>